<dbReference type="PANTHER" id="PTHR43774">
    <property type="entry name" value="PEPTIDE METHIONINE SULFOXIDE REDUCTASE"/>
    <property type="match status" value="1"/>
</dbReference>
<accession>A0A173MMH7</accession>
<dbReference type="SUPFAM" id="SSF51316">
    <property type="entry name" value="Mss4-like"/>
    <property type="match status" value="1"/>
</dbReference>
<keyword evidence="5 11" id="KW-0560">Oxidoreductase</keyword>
<evidence type="ECO:0000256" key="12">
    <source>
        <dbReference type="SAM" id="SignalP"/>
    </source>
</evidence>
<feature type="signal peptide" evidence="12">
    <location>
        <begin position="1"/>
        <end position="26"/>
    </location>
</feature>
<evidence type="ECO:0000256" key="7">
    <source>
        <dbReference type="ARBA" id="ARBA00024679"/>
    </source>
</evidence>
<organism evidence="14 15">
    <name type="scientific">Filimonas lacunae</name>
    <dbReference type="NCBI Taxonomy" id="477680"/>
    <lineage>
        <taxon>Bacteria</taxon>
        <taxon>Pseudomonadati</taxon>
        <taxon>Bacteroidota</taxon>
        <taxon>Chitinophagia</taxon>
        <taxon>Chitinophagales</taxon>
        <taxon>Chitinophagaceae</taxon>
        <taxon>Filimonas</taxon>
    </lineage>
</organism>
<comment type="catalytic activity">
    <reaction evidence="10 11">
        <text>[thioredoxin]-disulfide + L-methionine + H2O = L-methionine (S)-S-oxide + [thioredoxin]-dithiol</text>
        <dbReference type="Rhea" id="RHEA:19993"/>
        <dbReference type="Rhea" id="RHEA-COMP:10698"/>
        <dbReference type="Rhea" id="RHEA-COMP:10700"/>
        <dbReference type="ChEBI" id="CHEBI:15377"/>
        <dbReference type="ChEBI" id="CHEBI:29950"/>
        <dbReference type="ChEBI" id="CHEBI:50058"/>
        <dbReference type="ChEBI" id="CHEBI:57844"/>
        <dbReference type="ChEBI" id="CHEBI:58772"/>
        <dbReference type="EC" id="1.8.4.11"/>
    </reaction>
</comment>
<comment type="similarity">
    <text evidence="2">Belongs to the MsrB Met sulfoxide reductase family.</text>
</comment>
<protein>
    <recommendedName>
        <fullName evidence="11">Peptide methionine sulfoxide reductase MsrA</fullName>
        <shortName evidence="11">Protein-methionine-S-oxide reductase</shortName>
        <ecNumber evidence="11">1.8.4.11</ecNumber>
    </recommendedName>
    <alternativeName>
        <fullName evidence="11">Peptide-methionine (S)-S-oxide reductase</fullName>
        <shortName evidence="11">Peptide Met(O) reductase</shortName>
    </alternativeName>
</protein>
<dbReference type="InterPro" id="IPR002569">
    <property type="entry name" value="Met_Sox_Rdtase_MsrA_dom"/>
</dbReference>
<gene>
    <name evidence="11" type="primary">msrA</name>
    <name evidence="14" type="ORF">SAMN05421788_101305</name>
</gene>
<dbReference type="GO" id="GO:0008113">
    <property type="term" value="F:peptide-methionine (S)-S-oxide reductase activity"/>
    <property type="evidence" value="ECO:0007669"/>
    <property type="project" value="UniProtKB-UniRule"/>
</dbReference>
<evidence type="ECO:0000256" key="4">
    <source>
        <dbReference type="ARBA" id="ARBA00022833"/>
    </source>
</evidence>
<feature type="domain" description="MsrB" evidence="13">
    <location>
        <begin position="52"/>
        <end position="174"/>
    </location>
</feature>
<dbReference type="NCBIfam" id="TIGR00357">
    <property type="entry name" value="peptide-methionine (R)-S-oxide reductase MsrB"/>
    <property type="match status" value="1"/>
</dbReference>
<comment type="catalytic activity">
    <reaction evidence="8 11">
        <text>L-methionyl-[protein] + [thioredoxin]-disulfide + H2O = L-methionyl-(S)-S-oxide-[protein] + [thioredoxin]-dithiol</text>
        <dbReference type="Rhea" id="RHEA:14217"/>
        <dbReference type="Rhea" id="RHEA-COMP:10698"/>
        <dbReference type="Rhea" id="RHEA-COMP:10700"/>
        <dbReference type="Rhea" id="RHEA-COMP:12313"/>
        <dbReference type="Rhea" id="RHEA-COMP:12315"/>
        <dbReference type="ChEBI" id="CHEBI:15377"/>
        <dbReference type="ChEBI" id="CHEBI:16044"/>
        <dbReference type="ChEBI" id="CHEBI:29950"/>
        <dbReference type="ChEBI" id="CHEBI:44120"/>
        <dbReference type="ChEBI" id="CHEBI:50058"/>
        <dbReference type="EC" id="1.8.4.11"/>
    </reaction>
</comment>
<dbReference type="Gene3D" id="2.170.150.20">
    <property type="entry name" value="Peptide methionine sulfoxide reductase"/>
    <property type="match status" value="1"/>
</dbReference>
<dbReference type="PROSITE" id="PS51790">
    <property type="entry name" value="MSRB"/>
    <property type="match status" value="1"/>
</dbReference>
<evidence type="ECO:0000256" key="6">
    <source>
        <dbReference type="ARBA" id="ARBA00023268"/>
    </source>
</evidence>
<dbReference type="FunFam" id="2.170.150.20:FF:000001">
    <property type="entry name" value="Peptide methionine sulfoxide reductase MsrB"/>
    <property type="match status" value="1"/>
</dbReference>
<evidence type="ECO:0000256" key="11">
    <source>
        <dbReference type="HAMAP-Rule" id="MF_01401"/>
    </source>
</evidence>
<dbReference type="EC" id="1.8.4.11" evidence="11"/>
<evidence type="ECO:0000313" key="14">
    <source>
        <dbReference type="EMBL" id="SIS62805.1"/>
    </source>
</evidence>
<feature type="active site" evidence="11">
    <location>
        <position position="202"/>
    </location>
</feature>
<keyword evidence="12" id="KW-0732">Signal</keyword>
<dbReference type="Proteomes" id="UP000186917">
    <property type="component" value="Unassembled WGS sequence"/>
</dbReference>
<comment type="catalytic activity">
    <reaction evidence="9">
        <text>L-methionyl-[protein] + [thioredoxin]-disulfide + H2O = L-methionyl-(R)-S-oxide-[protein] + [thioredoxin]-dithiol</text>
        <dbReference type="Rhea" id="RHEA:24164"/>
        <dbReference type="Rhea" id="RHEA-COMP:10698"/>
        <dbReference type="Rhea" id="RHEA-COMP:10700"/>
        <dbReference type="Rhea" id="RHEA-COMP:12313"/>
        <dbReference type="Rhea" id="RHEA-COMP:12314"/>
        <dbReference type="ChEBI" id="CHEBI:15377"/>
        <dbReference type="ChEBI" id="CHEBI:16044"/>
        <dbReference type="ChEBI" id="CHEBI:29950"/>
        <dbReference type="ChEBI" id="CHEBI:45764"/>
        <dbReference type="ChEBI" id="CHEBI:50058"/>
        <dbReference type="EC" id="1.8.4.12"/>
    </reaction>
</comment>
<name>A0A173MMH7_9BACT</name>
<dbReference type="Pfam" id="PF01625">
    <property type="entry name" value="PMSR"/>
    <property type="match status" value="1"/>
</dbReference>
<evidence type="ECO:0000256" key="1">
    <source>
        <dbReference type="ARBA" id="ARBA00001947"/>
    </source>
</evidence>
<evidence type="ECO:0000256" key="5">
    <source>
        <dbReference type="ARBA" id="ARBA00023002"/>
    </source>
</evidence>
<dbReference type="NCBIfam" id="TIGR00401">
    <property type="entry name" value="msrA"/>
    <property type="match status" value="1"/>
</dbReference>
<comment type="cofactor">
    <cofactor evidence="1">
        <name>Zn(2+)</name>
        <dbReference type="ChEBI" id="CHEBI:29105"/>
    </cofactor>
</comment>
<sequence>MIQQTGWPTRMLAVMLLITQVITGCAQTTANNLNNKETSMKTDNNTTIHKTEQEWKEQLTPEQYYILRQKGTERPFTGKLLMNKEKGVYKCAACGNELFTDDMKFDSHCGWPSFDKEIAGGKIIQKEDNTLGMHRVEILCAKCGGHLGHIFDDGPTETGQRYCVNSVSLEFAPAGAPVATDSSNNAAGTTSNIDTITLGGGCFWCVEAVYEQLDGVIKVESGYSGGPTPNPTYKAVCTGTTGHAEVVQITYDKTKTSVDEILKVFFTVHDPTTLNRQGADVGTQYRSVIYYRNAEQEQKAREIITALNQEHVYDSPVVTEVTAFDKFYKAEDYHQNYYEQNPEQGYCRMVVRPKVEKFEKLFKNRLKKVNQ</sequence>
<dbReference type="GO" id="GO:0033743">
    <property type="term" value="F:peptide-methionine (R)-S-oxide reductase activity"/>
    <property type="evidence" value="ECO:0007669"/>
    <property type="project" value="UniProtKB-EC"/>
</dbReference>
<dbReference type="NCBIfam" id="NF004042">
    <property type="entry name" value="PRK05550.1"/>
    <property type="match status" value="1"/>
</dbReference>
<feature type="chain" id="PRO_5030023176" description="Peptide methionine sulfoxide reductase MsrA" evidence="12">
    <location>
        <begin position="27"/>
        <end position="371"/>
    </location>
</feature>
<evidence type="ECO:0000256" key="9">
    <source>
        <dbReference type="ARBA" id="ARBA00048488"/>
    </source>
</evidence>
<evidence type="ECO:0000259" key="13">
    <source>
        <dbReference type="PROSITE" id="PS51790"/>
    </source>
</evidence>
<keyword evidence="6" id="KW-0511">Multifunctional enzyme</keyword>
<dbReference type="RefSeq" id="WP_197705823.1">
    <property type="nucleotide sequence ID" value="NZ_AP017422.1"/>
</dbReference>
<keyword evidence="15" id="KW-1185">Reference proteome</keyword>
<dbReference type="GO" id="GO:0046872">
    <property type="term" value="F:metal ion binding"/>
    <property type="evidence" value="ECO:0007669"/>
    <property type="project" value="UniProtKB-KW"/>
</dbReference>
<evidence type="ECO:0000313" key="15">
    <source>
        <dbReference type="Proteomes" id="UP000186917"/>
    </source>
</evidence>
<dbReference type="STRING" id="477680.SAMN05421788_101305"/>
<evidence type="ECO:0000256" key="2">
    <source>
        <dbReference type="ARBA" id="ARBA00007174"/>
    </source>
</evidence>
<dbReference type="PANTHER" id="PTHR43774:SF1">
    <property type="entry name" value="PEPTIDE METHIONINE SULFOXIDE REDUCTASE MSRA 2"/>
    <property type="match status" value="1"/>
</dbReference>
<evidence type="ECO:0000256" key="3">
    <source>
        <dbReference type="ARBA" id="ARBA00022723"/>
    </source>
</evidence>
<evidence type="ECO:0000256" key="10">
    <source>
        <dbReference type="ARBA" id="ARBA00048782"/>
    </source>
</evidence>
<dbReference type="GO" id="GO:0006979">
    <property type="term" value="P:response to oxidative stress"/>
    <property type="evidence" value="ECO:0007669"/>
    <property type="project" value="UniProtKB-ARBA"/>
</dbReference>
<dbReference type="AlphaFoldDB" id="A0A173MMH7"/>
<reference evidence="15" key="1">
    <citation type="submission" date="2017-01" db="EMBL/GenBank/DDBJ databases">
        <authorList>
            <person name="Varghese N."/>
            <person name="Submissions S."/>
        </authorList>
    </citation>
    <scope>NUCLEOTIDE SEQUENCE [LARGE SCALE GENOMIC DNA]</scope>
    <source>
        <strain evidence="15">DSM 21054</strain>
    </source>
</reference>
<comment type="function">
    <text evidence="7 11">Has an important function as a repair enzyme for proteins that have been inactivated by oxidation. Catalyzes the reversible oxidation-reduction of methionine sulfoxide in proteins to methionine.</text>
</comment>
<evidence type="ECO:0000256" key="8">
    <source>
        <dbReference type="ARBA" id="ARBA00047806"/>
    </source>
</evidence>
<dbReference type="InterPro" id="IPR011057">
    <property type="entry name" value="Mss4-like_sf"/>
</dbReference>
<dbReference type="Gene3D" id="3.30.1060.10">
    <property type="entry name" value="Peptide methionine sulphoxide reductase MsrA"/>
    <property type="match status" value="1"/>
</dbReference>
<proteinExistence type="inferred from homology"/>
<dbReference type="SUPFAM" id="SSF55068">
    <property type="entry name" value="Peptide methionine sulfoxide reductase"/>
    <property type="match status" value="1"/>
</dbReference>
<dbReference type="InterPro" id="IPR036509">
    <property type="entry name" value="Met_Sox_Rdtase_MsrA_sf"/>
</dbReference>
<comment type="similarity">
    <text evidence="11">Belongs to the MsrA Met sulfoxide reductase family.</text>
</comment>
<keyword evidence="4" id="KW-0862">Zinc</keyword>
<dbReference type="KEGG" id="fln:FLA_4900"/>
<keyword evidence="3" id="KW-0479">Metal-binding</keyword>
<dbReference type="Pfam" id="PF01641">
    <property type="entry name" value="SelR"/>
    <property type="match status" value="1"/>
</dbReference>
<dbReference type="EMBL" id="FTOR01000001">
    <property type="protein sequence ID" value="SIS62805.1"/>
    <property type="molecule type" value="Genomic_DNA"/>
</dbReference>
<dbReference type="GO" id="GO:0033744">
    <property type="term" value="F:L-methionine:thioredoxin-disulfide S-oxidoreductase activity"/>
    <property type="evidence" value="ECO:0007669"/>
    <property type="project" value="RHEA"/>
</dbReference>
<dbReference type="InterPro" id="IPR002579">
    <property type="entry name" value="Met_Sox_Rdtase_MsrB_dom"/>
</dbReference>
<dbReference type="HAMAP" id="MF_01401">
    <property type="entry name" value="MsrA"/>
    <property type="match status" value="1"/>
</dbReference>